<proteinExistence type="predicted"/>
<keyword evidence="2" id="KW-1185">Reference proteome</keyword>
<protein>
    <submittedName>
        <fullName evidence="1">Uncharacterized protein</fullName>
    </submittedName>
</protein>
<accession>A0A495QZB2</accession>
<sequence length="79" mass="8575">MVDVTGRPLEKLAVEFKQRGYPATVNGETLVTQRGRVIVCDGRRFRWGGARGHVIGDVGAESAVAERAILVLRQIARGS</sequence>
<name>A0A495QZB2_9ACTN</name>
<gene>
    <name evidence="1" type="ORF">BZB76_0843</name>
</gene>
<organism evidence="1 2">
    <name type="scientific">Actinomadura pelletieri DSM 43383</name>
    <dbReference type="NCBI Taxonomy" id="1120940"/>
    <lineage>
        <taxon>Bacteria</taxon>
        <taxon>Bacillati</taxon>
        <taxon>Actinomycetota</taxon>
        <taxon>Actinomycetes</taxon>
        <taxon>Streptosporangiales</taxon>
        <taxon>Thermomonosporaceae</taxon>
        <taxon>Actinomadura</taxon>
    </lineage>
</organism>
<dbReference type="OrthoDB" id="3480990at2"/>
<evidence type="ECO:0000313" key="2">
    <source>
        <dbReference type="Proteomes" id="UP000274601"/>
    </source>
</evidence>
<reference evidence="1 2" key="1">
    <citation type="submission" date="2018-10" db="EMBL/GenBank/DDBJ databases">
        <title>Genomic Encyclopedia of Archaeal and Bacterial Type Strains, Phase II (KMG-II): from individual species to whole genera.</title>
        <authorList>
            <person name="Goeker M."/>
        </authorList>
    </citation>
    <scope>NUCLEOTIDE SEQUENCE [LARGE SCALE GENOMIC DNA]</scope>
    <source>
        <strain evidence="1 2">DSM 43383</strain>
    </source>
</reference>
<dbReference type="EMBL" id="RBWU01000001">
    <property type="protein sequence ID" value="RKS79378.1"/>
    <property type="molecule type" value="Genomic_DNA"/>
</dbReference>
<dbReference type="AlphaFoldDB" id="A0A495QZB2"/>
<dbReference type="Proteomes" id="UP000274601">
    <property type="component" value="Unassembled WGS sequence"/>
</dbReference>
<evidence type="ECO:0000313" key="1">
    <source>
        <dbReference type="EMBL" id="RKS79378.1"/>
    </source>
</evidence>
<comment type="caution">
    <text evidence="1">The sequence shown here is derived from an EMBL/GenBank/DDBJ whole genome shotgun (WGS) entry which is preliminary data.</text>
</comment>
<dbReference type="RefSeq" id="WP_121432902.1">
    <property type="nucleotide sequence ID" value="NZ_RBWU01000001.1"/>
</dbReference>